<dbReference type="GO" id="GO:0008234">
    <property type="term" value="F:cysteine-type peptidase activity"/>
    <property type="evidence" value="ECO:0007669"/>
    <property type="project" value="InterPro"/>
</dbReference>
<reference evidence="3" key="1">
    <citation type="submission" date="2021-01" db="EMBL/GenBank/DDBJ databases">
        <authorList>
            <consortium name="Genoscope - CEA"/>
            <person name="William W."/>
        </authorList>
    </citation>
    <scope>NUCLEOTIDE SEQUENCE</scope>
</reference>
<dbReference type="InterPro" id="IPR002035">
    <property type="entry name" value="VWF_A"/>
</dbReference>
<dbReference type="InterPro" id="IPR000668">
    <property type="entry name" value="Peptidase_C1A_C"/>
</dbReference>
<dbReference type="Pfam" id="PF00092">
    <property type="entry name" value="VWA"/>
    <property type="match status" value="1"/>
</dbReference>
<dbReference type="OrthoDB" id="307194at2759"/>
<name>A0A8S1PBQ7_9CILI</name>
<proteinExistence type="predicted"/>
<dbReference type="GO" id="GO:0006508">
    <property type="term" value="P:proteolysis"/>
    <property type="evidence" value="ECO:0007669"/>
    <property type="project" value="InterPro"/>
</dbReference>
<gene>
    <name evidence="3" type="ORF">PSON_ATCC_30995.1.T0740172</name>
</gene>
<sequence length="777" mass="91489">MENKNSRLYGILIDVSGSMKESYDKIQDKQQSGIQGNKIKESRLQSVWNLVQKAIQEKNLEDDYLFASAFGCKDKDAEIVDLIPLLAEEMIQWKQLKERFSDQFKNLEEFDQNQNQDYHQLLYSLVKNKGACNIQAYYQLENLRNDIPKFKAKLIYIGFKKKESLLINFITQLPEQVKRRQVRSEDVDQNFKRLSKILFWTIKVGTVGFVDYDMVNDKITTQLRNLDNHIDYKYFFDEIHYQLTQIINQLSNNKDGLDQMIQENLEKIRIKINEINNPNFNNSLKYLELEKICDQFSSEQIIDKNNLKVPEKINLVSLKNLTGILKNKQNIINSEDENKIFKKIKQISYGQTPMRKCLELTLNNNYSNFNNKFLFIISDGQSTDGDPRQKAQRLKDLGFLIICFYISTSHQIDDNQLFFEAQDQWDDGAKNMFEMSSEVSNFEYPLISIGQHTNIKLSQKGRSRLFLQGNNPKQMQNFFDYFMKLKNEQDTLLNLIGKVQLEKYINGSKKLKVEQQIGKNFFANPIAAVYQLVMIKIYNREGGYPDYNQIREEVIRINGENEGNTFKIIQKSCSSFRLQCRELKNINDIKLCLHQGRPLIAKFKLCEDQWFSEDPNQLGFYNFFKKFGQGILTKIRKRSDKPVIGHAVVLHKYTPEYYSFINSWGTEWGDAGFFKIKDLDVLGKMRFMEVFWTKDNLTEYEKESFKQDAGQKITNYYKNYFSIIGNEVYTCPKCLMKAFINEYKGNYYEAQCPKCQEKFHPQSLGELFIDYLYGNQL</sequence>
<evidence type="ECO:0000259" key="1">
    <source>
        <dbReference type="Pfam" id="PF00092"/>
    </source>
</evidence>
<dbReference type="Proteomes" id="UP000692954">
    <property type="component" value="Unassembled WGS sequence"/>
</dbReference>
<evidence type="ECO:0008006" key="5">
    <source>
        <dbReference type="Google" id="ProtNLM"/>
    </source>
</evidence>
<evidence type="ECO:0000313" key="3">
    <source>
        <dbReference type="EMBL" id="CAD8100702.1"/>
    </source>
</evidence>
<comment type="caution">
    <text evidence="3">The sequence shown here is derived from an EMBL/GenBank/DDBJ whole genome shotgun (WGS) entry which is preliminary data.</text>
</comment>
<keyword evidence="4" id="KW-1185">Reference proteome</keyword>
<dbReference type="EMBL" id="CAJJDN010000074">
    <property type="protein sequence ID" value="CAD8100702.1"/>
    <property type="molecule type" value="Genomic_DNA"/>
</dbReference>
<feature type="domain" description="VWFA" evidence="1">
    <location>
        <begin position="336"/>
        <end position="416"/>
    </location>
</feature>
<evidence type="ECO:0000259" key="2">
    <source>
        <dbReference type="Pfam" id="PF00112"/>
    </source>
</evidence>
<organism evidence="3 4">
    <name type="scientific">Paramecium sonneborni</name>
    <dbReference type="NCBI Taxonomy" id="65129"/>
    <lineage>
        <taxon>Eukaryota</taxon>
        <taxon>Sar</taxon>
        <taxon>Alveolata</taxon>
        <taxon>Ciliophora</taxon>
        <taxon>Intramacronucleata</taxon>
        <taxon>Oligohymenophorea</taxon>
        <taxon>Peniculida</taxon>
        <taxon>Parameciidae</taxon>
        <taxon>Paramecium</taxon>
    </lineage>
</organism>
<protein>
    <recommendedName>
        <fullName evidence="5">VWFA domain-containing protein</fullName>
    </recommendedName>
</protein>
<dbReference type="Pfam" id="PF00112">
    <property type="entry name" value="Peptidase_C1"/>
    <property type="match status" value="1"/>
</dbReference>
<dbReference type="AlphaFoldDB" id="A0A8S1PBQ7"/>
<evidence type="ECO:0000313" key="4">
    <source>
        <dbReference type="Proteomes" id="UP000692954"/>
    </source>
</evidence>
<accession>A0A8S1PBQ7</accession>
<feature type="domain" description="Peptidase C1A papain C-terminal" evidence="2">
    <location>
        <begin position="624"/>
        <end position="677"/>
    </location>
</feature>